<geneLocation type="plasmid" evidence="2 3">
    <name>unnamed1</name>
</geneLocation>
<name>A0A1Q2L5P4_9BACL</name>
<reference evidence="2 3" key="1">
    <citation type="submission" date="2017-02" db="EMBL/GenBank/DDBJ databases">
        <title>The complete genomic sequence of a novel cold adapted crude oil-degrading bacterium Planococcus qaidamina Y42.</title>
        <authorList>
            <person name="Yang R."/>
        </authorList>
    </citation>
    <scope>NUCLEOTIDE SEQUENCE [LARGE SCALE GENOMIC DNA]</scope>
    <source>
        <strain evidence="2 3">Y42</strain>
        <plasmid evidence="2 3">unnamed1</plasmid>
    </source>
</reference>
<sequence>MNNKQNNLAKSNELKQQITELKRKKKRLENETKRRANWEKRKARTKRLVETGALAEKYFALEDLSIEERETIFRTFSEFVKSKRPPNR</sequence>
<keyword evidence="2" id="KW-0614">Plasmid</keyword>
<evidence type="ECO:0000256" key="1">
    <source>
        <dbReference type="SAM" id="MobiDB-lite"/>
    </source>
</evidence>
<feature type="region of interest" description="Disordered" evidence="1">
    <location>
        <begin position="20"/>
        <end position="41"/>
    </location>
</feature>
<dbReference type="RefSeq" id="WP_232336878.1">
    <property type="nucleotide sequence ID" value="NZ_CP019641.1"/>
</dbReference>
<accession>A0A1Q2L5P4</accession>
<proteinExistence type="predicted"/>
<evidence type="ECO:0000313" key="2">
    <source>
        <dbReference type="EMBL" id="AQQ55242.1"/>
    </source>
</evidence>
<keyword evidence="3" id="KW-1185">Reference proteome</keyword>
<dbReference type="EMBL" id="CP019641">
    <property type="protein sequence ID" value="AQQ55242.1"/>
    <property type="molecule type" value="Genomic_DNA"/>
</dbReference>
<dbReference type="KEGG" id="pmar:B0X71_18845"/>
<dbReference type="Proteomes" id="UP000188184">
    <property type="component" value="Plasmid unnamed1"/>
</dbReference>
<dbReference type="AlphaFoldDB" id="A0A1Q2L5P4"/>
<protein>
    <recommendedName>
        <fullName evidence="4">Relaxasome subunit MobC</fullName>
    </recommendedName>
</protein>
<evidence type="ECO:0008006" key="4">
    <source>
        <dbReference type="Google" id="ProtNLM"/>
    </source>
</evidence>
<feature type="compositionally biased region" description="Basic and acidic residues" evidence="1">
    <location>
        <begin position="28"/>
        <end position="40"/>
    </location>
</feature>
<organism evidence="2 3">
    <name type="scientific">Planococcus lenghuensis</name>
    <dbReference type="NCBI Taxonomy" id="2213202"/>
    <lineage>
        <taxon>Bacteria</taxon>
        <taxon>Bacillati</taxon>
        <taxon>Bacillota</taxon>
        <taxon>Bacilli</taxon>
        <taxon>Bacillales</taxon>
        <taxon>Caryophanaceae</taxon>
        <taxon>Planococcus</taxon>
    </lineage>
</organism>
<gene>
    <name evidence="2" type="ORF">B0X71_18845</name>
</gene>
<evidence type="ECO:0000313" key="3">
    <source>
        <dbReference type="Proteomes" id="UP000188184"/>
    </source>
</evidence>